<proteinExistence type="predicted"/>
<dbReference type="InParanoid" id="A0A078ANK6"/>
<evidence type="ECO:0000313" key="1">
    <source>
        <dbReference type="EMBL" id="CDW83925.1"/>
    </source>
</evidence>
<organism evidence="1 2">
    <name type="scientific">Stylonychia lemnae</name>
    <name type="common">Ciliate</name>
    <dbReference type="NCBI Taxonomy" id="5949"/>
    <lineage>
        <taxon>Eukaryota</taxon>
        <taxon>Sar</taxon>
        <taxon>Alveolata</taxon>
        <taxon>Ciliophora</taxon>
        <taxon>Intramacronucleata</taxon>
        <taxon>Spirotrichea</taxon>
        <taxon>Stichotrichia</taxon>
        <taxon>Sporadotrichida</taxon>
        <taxon>Oxytrichidae</taxon>
        <taxon>Stylonychinae</taxon>
        <taxon>Stylonychia</taxon>
    </lineage>
</organism>
<evidence type="ECO:0000313" key="2">
    <source>
        <dbReference type="Proteomes" id="UP000039865"/>
    </source>
</evidence>
<name>A0A078ANK6_STYLE</name>
<accession>A0A078ANK6</accession>
<sequence length="250" mass="28794">MFVCMVFCNKFIQVTANSCPYTTYPMILGGINDETVFKSFDLTSDGLNIVVGGYTKDKEILQLQQNQQQPIIGYIMQGLQSQSNLYQILTIYLWTTAYISLQLNYIGHPLAFHTYDLGNAYVGGYLASGGVLVANIIDYRISQLIGYILATPLQQMAQNINVSQFWRCLCSQFLQAQKYQCLQTMENASISKEDQPQHLRQYIPCKIHQSYIIYQQTLQIMLQLPKKQLCFHNLHLKFMKVIITQHKVIY</sequence>
<dbReference type="AlphaFoldDB" id="A0A078ANK6"/>
<gene>
    <name evidence="1" type="primary">Contig10805.g11552</name>
    <name evidence="1" type="ORF">STYLEM_12978</name>
</gene>
<dbReference type="EMBL" id="CCKQ01012315">
    <property type="protein sequence ID" value="CDW83925.1"/>
    <property type="molecule type" value="Genomic_DNA"/>
</dbReference>
<protein>
    <submittedName>
        <fullName evidence="1">Uncharacterized protein</fullName>
    </submittedName>
</protein>
<reference evidence="1 2" key="1">
    <citation type="submission" date="2014-06" db="EMBL/GenBank/DDBJ databases">
        <authorList>
            <person name="Swart Estienne"/>
        </authorList>
    </citation>
    <scope>NUCLEOTIDE SEQUENCE [LARGE SCALE GENOMIC DNA]</scope>
    <source>
        <strain evidence="1 2">130c</strain>
    </source>
</reference>
<dbReference type="Proteomes" id="UP000039865">
    <property type="component" value="Unassembled WGS sequence"/>
</dbReference>
<keyword evidence="2" id="KW-1185">Reference proteome</keyword>